<name>A0A0E9SXW6_ANGAN</name>
<protein>
    <submittedName>
        <fullName evidence="1">Uncharacterized protein</fullName>
    </submittedName>
</protein>
<sequence length="35" mass="4000">MFALKKCYPTFIEGVNNQSNQFSGNFVLYALLLDL</sequence>
<reference evidence="1" key="2">
    <citation type="journal article" date="2015" name="Fish Shellfish Immunol.">
        <title>Early steps in the European eel (Anguilla anguilla)-Vibrio vulnificus interaction in the gills: Role of the RtxA13 toxin.</title>
        <authorList>
            <person name="Callol A."/>
            <person name="Pajuelo D."/>
            <person name="Ebbesson L."/>
            <person name="Teles M."/>
            <person name="MacKenzie S."/>
            <person name="Amaro C."/>
        </authorList>
    </citation>
    <scope>NUCLEOTIDE SEQUENCE</scope>
</reference>
<dbReference type="AlphaFoldDB" id="A0A0E9SXW6"/>
<reference evidence="1" key="1">
    <citation type="submission" date="2014-11" db="EMBL/GenBank/DDBJ databases">
        <authorList>
            <person name="Amaro Gonzalez C."/>
        </authorList>
    </citation>
    <scope>NUCLEOTIDE SEQUENCE</scope>
</reference>
<evidence type="ECO:0000313" key="1">
    <source>
        <dbReference type="EMBL" id="JAH45495.1"/>
    </source>
</evidence>
<proteinExistence type="predicted"/>
<dbReference type="EMBL" id="GBXM01063082">
    <property type="protein sequence ID" value="JAH45495.1"/>
    <property type="molecule type" value="Transcribed_RNA"/>
</dbReference>
<accession>A0A0E9SXW6</accession>
<organism evidence="1">
    <name type="scientific">Anguilla anguilla</name>
    <name type="common">European freshwater eel</name>
    <name type="synonym">Muraena anguilla</name>
    <dbReference type="NCBI Taxonomy" id="7936"/>
    <lineage>
        <taxon>Eukaryota</taxon>
        <taxon>Metazoa</taxon>
        <taxon>Chordata</taxon>
        <taxon>Craniata</taxon>
        <taxon>Vertebrata</taxon>
        <taxon>Euteleostomi</taxon>
        <taxon>Actinopterygii</taxon>
        <taxon>Neopterygii</taxon>
        <taxon>Teleostei</taxon>
        <taxon>Anguilliformes</taxon>
        <taxon>Anguillidae</taxon>
        <taxon>Anguilla</taxon>
    </lineage>
</organism>